<reference evidence="4 5" key="1">
    <citation type="journal article" date="2024" name="Science">
        <title>Giant polyketide synthase enzymes in the biosynthesis of giant marine polyether toxins.</title>
        <authorList>
            <person name="Fallon T.R."/>
            <person name="Shende V.V."/>
            <person name="Wierzbicki I.H."/>
            <person name="Pendleton A.L."/>
            <person name="Watervoot N.F."/>
            <person name="Auber R.P."/>
            <person name="Gonzalez D.J."/>
            <person name="Wisecaver J.H."/>
            <person name="Moore B.S."/>
        </authorList>
    </citation>
    <scope>NUCLEOTIDE SEQUENCE [LARGE SCALE GENOMIC DNA]</scope>
    <source>
        <strain evidence="4 5">12B1</strain>
    </source>
</reference>
<evidence type="ECO:0000313" key="4">
    <source>
        <dbReference type="EMBL" id="KAL1527014.1"/>
    </source>
</evidence>
<feature type="compositionally biased region" description="Low complexity" evidence="2">
    <location>
        <begin position="1289"/>
        <end position="1298"/>
    </location>
</feature>
<evidence type="ECO:0000313" key="5">
    <source>
        <dbReference type="Proteomes" id="UP001515480"/>
    </source>
</evidence>
<gene>
    <name evidence="4" type="ORF">AB1Y20_015702</name>
</gene>
<feature type="compositionally biased region" description="Low complexity" evidence="2">
    <location>
        <begin position="1233"/>
        <end position="1246"/>
    </location>
</feature>
<feature type="region of interest" description="Disordered" evidence="2">
    <location>
        <begin position="1176"/>
        <end position="1347"/>
    </location>
</feature>
<dbReference type="PANTHER" id="PTHR46277:SF3">
    <property type="entry name" value="BINDING PROTEIN, PUTATIVE-RELATED"/>
    <property type="match status" value="1"/>
</dbReference>
<feature type="compositionally biased region" description="Low complexity" evidence="2">
    <location>
        <begin position="442"/>
        <end position="452"/>
    </location>
</feature>
<dbReference type="Gene3D" id="3.40.525.10">
    <property type="entry name" value="CRAL-TRIO lipid binding domain"/>
    <property type="match status" value="1"/>
</dbReference>
<dbReference type="InterPro" id="IPR036865">
    <property type="entry name" value="CRAL-TRIO_dom_sf"/>
</dbReference>
<feature type="compositionally biased region" description="Pro residues" evidence="2">
    <location>
        <begin position="1299"/>
        <end position="1314"/>
    </location>
</feature>
<dbReference type="Proteomes" id="UP001515480">
    <property type="component" value="Unassembled WGS sequence"/>
</dbReference>
<feature type="region of interest" description="Disordered" evidence="2">
    <location>
        <begin position="1"/>
        <end position="87"/>
    </location>
</feature>
<dbReference type="PANTHER" id="PTHR46277">
    <property type="entry name" value="OS03G0850700 PROTEIN"/>
    <property type="match status" value="1"/>
</dbReference>
<dbReference type="Pfam" id="PF00650">
    <property type="entry name" value="CRAL_TRIO"/>
    <property type="match status" value="1"/>
</dbReference>
<feature type="compositionally biased region" description="Low complexity" evidence="2">
    <location>
        <begin position="878"/>
        <end position="893"/>
    </location>
</feature>
<evidence type="ECO:0000259" key="3">
    <source>
        <dbReference type="PROSITE" id="PS50191"/>
    </source>
</evidence>
<feature type="region of interest" description="Disordered" evidence="2">
    <location>
        <begin position="352"/>
        <end position="404"/>
    </location>
</feature>
<evidence type="ECO:0000256" key="1">
    <source>
        <dbReference type="SAM" id="Coils"/>
    </source>
</evidence>
<dbReference type="EMBL" id="JBGBPQ010000003">
    <property type="protein sequence ID" value="KAL1527014.1"/>
    <property type="molecule type" value="Genomic_DNA"/>
</dbReference>
<feature type="domain" description="CRAL-TRIO" evidence="3">
    <location>
        <begin position="991"/>
        <end position="1144"/>
    </location>
</feature>
<feature type="compositionally biased region" description="Basic and acidic residues" evidence="2">
    <location>
        <begin position="1316"/>
        <end position="1332"/>
    </location>
</feature>
<dbReference type="CDD" id="cd00170">
    <property type="entry name" value="SEC14"/>
    <property type="match status" value="1"/>
</dbReference>
<comment type="caution">
    <text evidence="4">The sequence shown here is derived from an EMBL/GenBank/DDBJ whole genome shotgun (WGS) entry which is preliminary data.</text>
</comment>
<feature type="compositionally biased region" description="Polar residues" evidence="2">
    <location>
        <begin position="1176"/>
        <end position="1185"/>
    </location>
</feature>
<protein>
    <recommendedName>
        <fullName evidence="3">CRAL-TRIO domain-containing protein</fullName>
    </recommendedName>
</protein>
<organism evidence="4 5">
    <name type="scientific">Prymnesium parvum</name>
    <name type="common">Toxic golden alga</name>
    <dbReference type="NCBI Taxonomy" id="97485"/>
    <lineage>
        <taxon>Eukaryota</taxon>
        <taxon>Haptista</taxon>
        <taxon>Haptophyta</taxon>
        <taxon>Prymnesiophyceae</taxon>
        <taxon>Prymnesiales</taxon>
        <taxon>Prymnesiaceae</taxon>
        <taxon>Prymnesium</taxon>
    </lineage>
</organism>
<feature type="region of interest" description="Disordered" evidence="2">
    <location>
        <begin position="419"/>
        <end position="457"/>
    </location>
</feature>
<feature type="compositionally biased region" description="Basic and acidic residues" evidence="2">
    <location>
        <begin position="49"/>
        <end position="77"/>
    </location>
</feature>
<dbReference type="InterPro" id="IPR001251">
    <property type="entry name" value="CRAL-TRIO_dom"/>
</dbReference>
<feature type="compositionally biased region" description="Basic and acidic residues" evidence="2">
    <location>
        <begin position="367"/>
        <end position="383"/>
    </location>
</feature>
<dbReference type="PROSITE" id="PS50191">
    <property type="entry name" value="CRAL_TRIO"/>
    <property type="match status" value="1"/>
</dbReference>
<evidence type="ECO:0000256" key="2">
    <source>
        <dbReference type="SAM" id="MobiDB-lite"/>
    </source>
</evidence>
<proteinExistence type="predicted"/>
<keyword evidence="1" id="KW-0175">Coiled coil</keyword>
<feature type="compositionally biased region" description="Low complexity" evidence="2">
    <location>
        <begin position="1263"/>
        <end position="1282"/>
    </location>
</feature>
<dbReference type="SMART" id="SM00516">
    <property type="entry name" value="SEC14"/>
    <property type="match status" value="1"/>
</dbReference>
<name>A0AB34JZ80_PRYPA</name>
<keyword evidence="5" id="KW-1185">Reference proteome</keyword>
<accession>A0AB34JZ80</accession>
<feature type="coiled-coil region" evidence="1">
    <location>
        <begin position="678"/>
        <end position="730"/>
    </location>
</feature>
<dbReference type="SUPFAM" id="SSF52087">
    <property type="entry name" value="CRAL/TRIO domain"/>
    <property type="match status" value="1"/>
</dbReference>
<feature type="region of interest" description="Disordered" evidence="2">
    <location>
        <begin position="862"/>
        <end position="904"/>
    </location>
</feature>
<feature type="compositionally biased region" description="Basic and acidic residues" evidence="2">
    <location>
        <begin position="1"/>
        <end position="25"/>
    </location>
</feature>
<sequence>MAAEEERHVEARLSPQKVEHLRVSEEEAVAGEMEKPIPLPLRGTTHAEQPAERIEDVPRVDDLPADKQHRPRLDEGTTAHALQSTDGLGQELRRVAPNVEHTAHKMQEETRSDDIFAVDTPMRESMGKVHEVLPPKSETGQEELRNAGVLPEVIRTEDAPAIHVQGALPTNTAHDAESEKKTATAMDGWQLMETLPISDTVMDAQLITHEGEECHSAAIHVVDQGGLFELSSNESAQTTGMARTAHARGEETKLRQAAALTDELEVLKRALDAALETALDSVGGTGLEELLNTLVAGVALAADTACTAAAQGTAAAASAAAAREECAVAAHAAKQSHLAAEHAAKRLAQIEAHAPSPGGSPPSAVRPEGRGSREHDSAVRVESDGESDGVEQVEGATPSPGLPRAATLEQYNERLQRARVAKEQPALPTGSPTATLPDAHTPALASSPALASPSPPCDPSMYESFGLWRAPRTAEAAQLLETTVAIGKTMCEGIGREAEAADVTTAAEYYQHGVRANEAESFAAASSWFEASQRLRPRLGTLLSIANMRLKLGDGALAAYLYTFILAHPRSTVAEREMCARKLPLAHVQLEELDVRPAVGTPSGATEQDGARWAEAGGREARAVVAPSPPRLTLEAELAAHADALQAALEEAAAAHRQEVAALTSASREREDALEAMLRELTDTMRSEMGRCTRLQEQHDKEKAALLREKAEGEATVRKLSKQLQQLRAARRGDVEACDEEGQLREALARLPARLSAELRVSSHLAASQGDVLSAAPQLLLGALQLLDELCQQNQQLSDASDAMMAAQADAVRKLAARDAGGGFLASGGFLKGVGTRLGVGAAGGNDASELARKNAEIAGLRRSLQAERREPRTAPLASHSSEMGSEGSEAASVPSPQDGQLPAKRLVPPAAADASVPQSFERMKAELAPLIGELERDGQLPFEDELLLLWQAALSFYQGKESGAVGLLEEHLTWRRKSPYPGIPDIDHIPTSLLARELTCGLLYLNGFDPEGRAVIVFNVNKHTTSSPWYDKKRMLCAAVFVIEQALYESKHPAHQFVLLCNLKGFGMRNFDQYLIGRAFRIIFQNFPSKMHACLLANAPVVFNAAWAILRTWIPADLNGLFHFVEERAIPDFIDMSTVDPAEHTPAVSQARIAPYMGLMVGHLRHARGASSSVHVKSSLQHVSASAPDTRPDTDNSGAVESPAEASGVAPSADVHSAVPGGSRVSAESPTAAAGGNSASSVGLAQEGLTNSSYSAHRPSLPAHTSPPQTASSASPAIRPAAMPPAGSPLHPSAPTAAPSPPSAPAQPKPPPAAKVHDAETRKEPDTRKEAPSSAHSTSTEDARAEASEYVHTLLARANRATIPEKDVKQALSFFEEAKKANSAEDYKAACSYFETSFLLNPKLTTLISTANMHLKLKKPAIASEIYTRLLQNASIPDRERQVALRKLAICETMLSDEAGQDAN</sequence>